<sequence length="133" mass="14885">MESSRQRCWEESGQNDAMLVRLVPGEHVPVVVIPGFNVQETDDEKYGLSQINTEGAGERYGTGRSLETALPLRSPSVSFFSQAYRYRSPPVHRLLFPGDPPSSHDARFSMNCDPLRPIPIWIKMLVGLASQLL</sequence>
<dbReference type="EMBL" id="JANRMS010002728">
    <property type="protein sequence ID" value="KAJ3521199.1"/>
    <property type="molecule type" value="Genomic_DNA"/>
</dbReference>
<evidence type="ECO:0000313" key="1">
    <source>
        <dbReference type="EMBL" id="KAJ3521199.1"/>
    </source>
</evidence>
<gene>
    <name evidence="1" type="ORF">NM208_g13404</name>
</gene>
<accession>A0ACC1RK13</accession>
<proteinExistence type="predicted"/>
<organism evidence="1 2">
    <name type="scientific">Fusarium decemcellulare</name>
    <dbReference type="NCBI Taxonomy" id="57161"/>
    <lineage>
        <taxon>Eukaryota</taxon>
        <taxon>Fungi</taxon>
        <taxon>Dikarya</taxon>
        <taxon>Ascomycota</taxon>
        <taxon>Pezizomycotina</taxon>
        <taxon>Sordariomycetes</taxon>
        <taxon>Hypocreomycetidae</taxon>
        <taxon>Hypocreales</taxon>
        <taxon>Nectriaceae</taxon>
        <taxon>Fusarium</taxon>
        <taxon>Fusarium decemcellulare species complex</taxon>
    </lineage>
</organism>
<evidence type="ECO:0000313" key="2">
    <source>
        <dbReference type="Proteomes" id="UP001148629"/>
    </source>
</evidence>
<comment type="caution">
    <text evidence="1">The sequence shown here is derived from an EMBL/GenBank/DDBJ whole genome shotgun (WGS) entry which is preliminary data.</text>
</comment>
<keyword evidence="2" id="KW-1185">Reference proteome</keyword>
<protein>
    <submittedName>
        <fullName evidence="1">Uncharacterized protein</fullName>
    </submittedName>
</protein>
<reference evidence="1" key="1">
    <citation type="submission" date="2022-08" db="EMBL/GenBank/DDBJ databases">
        <title>Genome Sequence of Fusarium decemcellulare.</title>
        <authorList>
            <person name="Buettner E."/>
        </authorList>
    </citation>
    <scope>NUCLEOTIDE SEQUENCE</scope>
    <source>
        <strain evidence="1">Babe19</strain>
    </source>
</reference>
<dbReference type="Proteomes" id="UP001148629">
    <property type="component" value="Unassembled WGS sequence"/>
</dbReference>
<name>A0ACC1RK13_9HYPO</name>